<dbReference type="KEGG" id="tbg:TbgDal_X1120"/>
<protein>
    <submittedName>
        <fullName evidence="2">Uncharacterized protein</fullName>
    </submittedName>
</protein>
<keyword evidence="1" id="KW-0812">Transmembrane</keyword>
<dbReference type="AlphaFoldDB" id="D0A189"/>
<proteinExistence type="predicted"/>
<evidence type="ECO:0000256" key="1">
    <source>
        <dbReference type="SAM" id="Phobius"/>
    </source>
</evidence>
<dbReference type="RefSeq" id="XP_011777297.1">
    <property type="nucleotide sequence ID" value="XM_011778995.1"/>
</dbReference>
<dbReference type="GeneID" id="23864297"/>
<keyword evidence="1" id="KW-0472">Membrane</keyword>
<organism evidence="2 3">
    <name type="scientific">Trypanosoma brucei gambiense (strain MHOM/CI/86/DAL972)</name>
    <dbReference type="NCBI Taxonomy" id="679716"/>
    <lineage>
        <taxon>Eukaryota</taxon>
        <taxon>Discoba</taxon>
        <taxon>Euglenozoa</taxon>
        <taxon>Kinetoplastea</taxon>
        <taxon>Metakinetoplastina</taxon>
        <taxon>Trypanosomatida</taxon>
        <taxon>Trypanosomatidae</taxon>
        <taxon>Trypanosoma</taxon>
    </lineage>
</organism>
<dbReference type="EMBL" id="FN554973">
    <property type="protein sequence ID" value="CBH15031.1"/>
    <property type="molecule type" value="Genomic_DNA"/>
</dbReference>
<dbReference type="Proteomes" id="UP000002316">
    <property type="component" value="Chromosome 10"/>
</dbReference>
<feature type="transmembrane region" description="Helical" evidence="1">
    <location>
        <begin position="28"/>
        <end position="47"/>
    </location>
</feature>
<gene>
    <name evidence="2" type="ORF">TbgDal_X1120</name>
</gene>
<reference evidence="3" key="1">
    <citation type="journal article" date="2010" name="PLoS Negl. Trop. Dis.">
        <title>The genome sequence of Trypanosoma brucei gambiense, causative agent of chronic human african trypanosomiasis.</title>
        <authorList>
            <person name="Jackson A.P."/>
            <person name="Sanders M."/>
            <person name="Berry A."/>
            <person name="McQuillan J."/>
            <person name="Aslett M.A."/>
            <person name="Quail M.A."/>
            <person name="Chukualim B."/>
            <person name="Capewell P."/>
            <person name="MacLeod A."/>
            <person name="Melville S.E."/>
            <person name="Gibson W."/>
            <person name="Barry J.D."/>
            <person name="Berriman M."/>
            <person name="Hertz-Fowler C."/>
        </authorList>
    </citation>
    <scope>NUCLEOTIDE SEQUENCE [LARGE SCALE GENOMIC DNA]</scope>
    <source>
        <strain evidence="3">MHOM/CI/86/DAL972</strain>
    </source>
</reference>
<keyword evidence="1" id="KW-1133">Transmembrane helix</keyword>
<name>D0A189_TRYB9</name>
<evidence type="ECO:0000313" key="3">
    <source>
        <dbReference type="Proteomes" id="UP000002316"/>
    </source>
</evidence>
<accession>D0A189</accession>
<sequence length="128" mass="15018">MSRSFFFYVRVGEDGGEMVDVGRFEWELNHNTIFSVCFFFFFSSFYCSRCKTKEQIAYRHIARFFIIIYYFPPPSLCGVSLSPIAFSFLSFMFVHLLTVRIEEQLNNGNNKGQLHTSPSNMRNGIFEL</sequence>
<evidence type="ECO:0000313" key="2">
    <source>
        <dbReference type="EMBL" id="CBH15031.1"/>
    </source>
</evidence>